<evidence type="ECO:0000256" key="1">
    <source>
        <dbReference type="ARBA" id="ARBA00004141"/>
    </source>
</evidence>
<dbReference type="Proteomes" id="UP001156389">
    <property type="component" value="Unassembled WGS sequence"/>
</dbReference>
<evidence type="ECO:0000313" key="6">
    <source>
        <dbReference type="EMBL" id="MCT2592510.1"/>
    </source>
</evidence>
<dbReference type="RefSeq" id="WP_260219835.1">
    <property type="nucleotide sequence ID" value="NZ_JAJAGO010000010.1"/>
</dbReference>
<organism evidence="6 7">
    <name type="scientific">Streptomyces gossypii</name>
    <dbReference type="NCBI Taxonomy" id="2883101"/>
    <lineage>
        <taxon>Bacteria</taxon>
        <taxon>Bacillati</taxon>
        <taxon>Actinomycetota</taxon>
        <taxon>Actinomycetes</taxon>
        <taxon>Kitasatosporales</taxon>
        <taxon>Streptomycetaceae</taxon>
        <taxon>Streptomyces</taxon>
    </lineage>
</organism>
<dbReference type="EMBL" id="JAJAGO010000010">
    <property type="protein sequence ID" value="MCT2592510.1"/>
    <property type="molecule type" value="Genomic_DNA"/>
</dbReference>
<proteinExistence type="predicted"/>
<sequence>MLLRRLARPLLATIFISGGINALRYSKAHADMAAPMLEKTIGAHSEKLPDSVPTDPETLVKLDAVAKIVAGTALALGRFPRFSAAVLLASLVPTTASAHKFWELEDASERDAQRIHFLKNAGLAGGLLLAVADTEGKPSLGWHARHVAHSTGKQVGSLGNSVQGGLRNAQKSPSHCARRAKRARATAGSRLRSH</sequence>
<evidence type="ECO:0000256" key="3">
    <source>
        <dbReference type="ARBA" id="ARBA00022989"/>
    </source>
</evidence>
<keyword evidence="3" id="KW-1133">Transmembrane helix</keyword>
<reference evidence="6 7" key="1">
    <citation type="submission" date="2021-10" db="EMBL/GenBank/DDBJ databases">
        <title>Streptomyces gossypii sp. nov., isolated from soil collected from cotton field.</title>
        <authorList>
            <person name="Ge X."/>
            <person name="Chen X."/>
            <person name="Liu W."/>
        </authorList>
    </citation>
    <scope>NUCLEOTIDE SEQUENCE [LARGE SCALE GENOMIC DNA]</scope>
    <source>
        <strain evidence="6 7">N2-109</strain>
    </source>
</reference>
<evidence type="ECO:0000256" key="2">
    <source>
        <dbReference type="ARBA" id="ARBA00022692"/>
    </source>
</evidence>
<evidence type="ECO:0000256" key="4">
    <source>
        <dbReference type="ARBA" id="ARBA00023136"/>
    </source>
</evidence>
<dbReference type="Pfam" id="PF07681">
    <property type="entry name" value="DoxX"/>
    <property type="match status" value="1"/>
</dbReference>
<feature type="compositionally biased region" description="Polar residues" evidence="5">
    <location>
        <begin position="153"/>
        <end position="173"/>
    </location>
</feature>
<evidence type="ECO:0000313" key="7">
    <source>
        <dbReference type="Proteomes" id="UP001156389"/>
    </source>
</evidence>
<feature type="compositionally biased region" description="Low complexity" evidence="5">
    <location>
        <begin position="185"/>
        <end position="194"/>
    </location>
</feature>
<gene>
    <name evidence="6" type="ORF">LHJ74_21805</name>
</gene>
<protein>
    <submittedName>
        <fullName evidence="6">DoxX family protein</fullName>
    </submittedName>
</protein>
<dbReference type="InterPro" id="IPR032808">
    <property type="entry name" value="DoxX"/>
</dbReference>
<name>A0ABT2JYU1_9ACTN</name>
<feature type="region of interest" description="Disordered" evidence="5">
    <location>
        <begin position="153"/>
        <end position="194"/>
    </location>
</feature>
<keyword evidence="4" id="KW-0472">Membrane</keyword>
<evidence type="ECO:0000256" key="5">
    <source>
        <dbReference type="SAM" id="MobiDB-lite"/>
    </source>
</evidence>
<comment type="subcellular location">
    <subcellularLocation>
        <location evidence="1">Membrane</location>
        <topology evidence="1">Multi-pass membrane protein</topology>
    </subcellularLocation>
</comment>
<keyword evidence="2" id="KW-0812">Transmembrane</keyword>
<comment type="caution">
    <text evidence="6">The sequence shown here is derived from an EMBL/GenBank/DDBJ whole genome shotgun (WGS) entry which is preliminary data.</text>
</comment>
<keyword evidence="7" id="KW-1185">Reference proteome</keyword>
<accession>A0ABT2JYU1</accession>